<reference evidence="2 3" key="1">
    <citation type="journal article" date="2020" name="Microorganisms">
        <title>Simultaneous Genome Sequencing of Prosthecochloris ethylica and Desulfuromonas acetoxidans within a Syntrophic Mixture Reveals Unique Pili and Protein Interactions.</title>
        <authorList>
            <person name="Kyndt J.A."/>
            <person name="Van Beeumen J.J."/>
            <person name="Meyer T.E."/>
        </authorList>
    </citation>
    <scope>NUCLEOTIDE SEQUENCE [LARGE SCALE GENOMIC DNA]</scope>
    <source>
        <strain evidence="2 3">N3</strain>
    </source>
</reference>
<dbReference type="InterPro" id="IPR011049">
    <property type="entry name" value="Serralysin-like_metalloprot_C"/>
</dbReference>
<feature type="non-terminal residue" evidence="2">
    <location>
        <position position="1"/>
    </location>
</feature>
<evidence type="ECO:0000313" key="2">
    <source>
        <dbReference type="EMBL" id="MBF0637663.1"/>
    </source>
</evidence>
<dbReference type="PRINTS" id="PR00313">
    <property type="entry name" value="CABNDNGRPT"/>
</dbReference>
<dbReference type="Proteomes" id="UP000619838">
    <property type="component" value="Unassembled WGS sequence"/>
</dbReference>
<evidence type="ECO:0000313" key="3">
    <source>
        <dbReference type="Proteomes" id="UP000619838"/>
    </source>
</evidence>
<protein>
    <submittedName>
        <fullName evidence="2">VWA domain-containing protein</fullName>
    </submittedName>
</protein>
<dbReference type="InterPro" id="IPR036465">
    <property type="entry name" value="vWFA_dom_sf"/>
</dbReference>
<sequence>EQGLDASSVVITVQDDVPTAIPVRESATATPIDTNLLIILDTSGSMRSNPGVSGYTTRMAVSVDAAKELIDKYDALGEVKVRIVDFDSTGTEMGSAWMDVSTAQSTLNSMYNAHTDWSNLTNYDEALLVGMGAYADSGKLTDAQSVSYFISDGAPTTRTNWDSYSTYGTPGYGSTWPNWGPDNGINSNEENGWEAWLKNNDVISYAIGLGTGVNVGNLNPVAYDGVAESEMNGRSVPNLNDLDDVLADTIPQDPLTGSLSLILGADDGGYVQSITINGTTYTYNPAGGGSISVSGGSDNSSFDTADNILTVNTNDGAIIKIDMDDGDYEYKTPAIFDDTYLETIAFTLVDGDGDTNSSSIEIVNYPLPSNINETWTGTGSDETHNATSQNDYLDGKGGDDMLYGLGGNDIVKGGDGDDLLDGGNGPDIVLGGQGADTLVFDASDTVIDGGNGDGDDTLILDSGDDIDFASLSNDVVVNIEIIDLTENGNHDISNLSAQDVLDITDGNNELYILGDGSDSVSGNGWNSSGSGSGYDVYTAVVATETVTLYVQDSINDTITL</sequence>
<feature type="domain" description="VWFA" evidence="1">
    <location>
        <begin position="35"/>
        <end position="250"/>
    </location>
</feature>
<dbReference type="Gene3D" id="3.40.50.410">
    <property type="entry name" value="von Willebrand factor, type A domain"/>
    <property type="match status" value="1"/>
</dbReference>
<organism evidence="2 3">
    <name type="scientific">Prosthecochloris ethylica</name>
    <dbReference type="NCBI Taxonomy" id="2743976"/>
    <lineage>
        <taxon>Bacteria</taxon>
        <taxon>Pseudomonadati</taxon>
        <taxon>Chlorobiota</taxon>
        <taxon>Chlorobiia</taxon>
        <taxon>Chlorobiales</taxon>
        <taxon>Chlorobiaceae</taxon>
        <taxon>Prosthecochloris</taxon>
    </lineage>
</organism>
<dbReference type="SUPFAM" id="SSF53300">
    <property type="entry name" value="vWA-like"/>
    <property type="match status" value="1"/>
</dbReference>
<dbReference type="InterPro" id="IPR002035">
    <property type="entry name" value="VWF_A"/>
</dbReference>
<dbReference type="Gene3D" id="2.150.10.10">
    <property type="entry name" value="Serralysin-like metalloprotease, C-terminal"/>
    <property type="match status" value="1"/>
</dbReference>
<proteinExistence type="predicted"/>
<name>A0ABR9XUS0_9CHLB</name>
<dbReference type="RefSeq" id="WP_194185844.1">
    <property type="nucleotide sequence ID" value="NZ_JADGII010000037.1"/>
</dbReference>
<keyword evidence="3" id="KW-1185">Reference proteome</keyword>
<dbReference type="Pfam" id="PF00353">
    <property type="entry name" value="HemolysinCabind"/>
    <property type="match status" value="1"/>
</dbReference>
<dbReference type="SMART" id="SM00327">
    <property type="entry name" value="VWA"/>
    <property type="match status" value="1"/>
</dbReference>
<gene>
    <name evidence="2" type="ORF">INT08_10835</name>
</gene>
<comment type="caution">
    <text evidence="2">The sequence shown here is derived from an EMBL/GenBank/DDBJ whole genome shotgun (WGS) entry which is preliminary data.</text>
</comment>
<dbReference type="SUPFAM" id="SSF51120">
    <property type="entry name" value="beta-Roll"/>
    <property type="match status" value="1"/>
</dbReference>
<dbReference type="Pfam" id="PF13519">
    <property type="entry name" value="VWA_2"/>
    <property type="match status" value="1"/>
</dbReference>
<dbReference type="InterPro" id="IPR001343">
    <property type="entry name" value="Hemolysn_Ca-bd"/>
</dbReference>
<dbReference type="CDD" id="cd00198">
    <property type="entry name" value="vWFA"/>
    <property type="match status" value="1"/>
</dbReference>
<accession>A0ABR9XUS0</accession>
<evidence type="ECO:0000259" key="1">
    <source>
        <dbReference type="PROSITE" id="PS50234"/>
    </source>
</evidence>
<dbReference type="EMBL" id="JADGII010000037">
    <property type="protein sequence ID" value="MBF0637663.1"/>
    <property type="molecule type" value="Genomic_DNA"/>
</dbReference>
<dbReference type="PROSITE" id="PS50234">
    <property type="entry name" value="VWFA"/>
    <property type="match status" value="1"/>
</dbReference>